<dbReference type="AlphaFoldDB" id="A0A914E0N6"/>
<keyword evidence="6" id="KW-1185">Reference proteome</keyword>
<comment type="similarity">
    <text evidence="1">Belongs to the UDP-glycosyltransferase family.</text>
</comment>
<reference evidence="7" key="1">
    <citation type="submission" date="2022-11" db="UniProtKB">
        <authorList>
            <consortium name="WormBaseParasite"/>
        </authorList>
    </citation>
    <scope>IDENTIFICATION</scope>
</reference>
<organism evidence="6 7">
    <name type="scientific">Acrobeloides nanus</name>
    <dbReference type="NCBI Taxonomy" id="290746"/>
    <lineage>
        <taxon>Eukaryota</taxon>
        <taxon>Metazoa</taxon>
        <taxon>Ecdysozoa</taxon>
        <taxon>Nematoda</taxon>
        <taxon>Chromadorea</taxon>
        <taxon>Rhabditida</taxon>
        <taxon>Tylenchina</taxon>
        <taxon>Cephalobomorpha</taxon>
        <taxon>Cephaloboidea</taxon>
        <taxon>Cephalobidae</taxon>
        <taxon>Acrobeloides</taxon>
    </lineage>
</organism>
<evidence type="ECO:0000256" key="5">
    <source>
        <dbReference type="SAM" id="SignalP"/>
    </source>
</evidence>
<accession>A0A914E0N6</accession>
<keyword evidence="5" id="KW-0732">Signal</keyword>
<protein>
    <recommendedName>
        <fullName evidence="2">glucuronosyltransferase</fullName>
        <ecNumber evidence="2">2.4.1.17</ecNumber>
    </recommendedName>
</protein>
<keyword evidence="4" id="KW-0808">Transferase</keyword>
<dbReference type="InterPro" id="IPR050271">
    <property type="entry name" value="UDP-glycosyltransferase"/>
</dbReference>
<dbReference type="WBParaSite" id="ACRNAN_scaffold4984.g12834.t1">
    <property type="protein sequence ID" value="ACRNAN_scaffold4984.g12834.t1"/>
    <property type="gene ID" value="ACRNAN_scaffold4984.g12834"/>
</dbReference>
<dbReference type="PANTHER" id="PTHR48043">
    <property type="entry name" value="EG:EG0003.4 PROTEIN-RELATED"/>
    <property type="match status" value="1"/>
</dbReference>
<keyword evidence="3" id="KW-0328">Glycosyltransferase</keyword>
<dbReference type="EC" id="2.4.1.17" evidence="2"/>
<sequence length="189" mass="21568">MSFLLSILFFVGLICSSLSFKVLLYNTGSSKSHIQFGGALVNTLVDRGHVVDLLIMSWNPNVNSNGTYLARNIYRINLNEESPWTRMDHLVDSMRPQTVSFSHPIYEETRQEFCKTLLNQSDFIERLKIEQYDVGISSLYDHCGLGLFYLLGIRSTMGFFPTPMMDWTGWELGLPMAPSYISDLLCDQT</sequence>
<evidence type="ECO:0000313" key="6">
    <source>
        <dbReference type="Proteomes" id="UP000887540"/>
    </source>
</evidence>
<evidence type="ECO:0000256" key="2">
    <source>
        <dbReference type="ARBA" id="ARBA00012544"/>
    </source>
</evidence>
<evidence type="ECO:0000256" key="1">
    <source>
        <dbReference type="ARBA" id="ARBA00009995"/>
    </source>
</evidence>
<name>A0A914E0N6_9BILA</name>
<evidence type="ECO:0000256" key="4">
    <source>
        <dbReference type="ARBA" id="ARBA00022679"/>
    </source>
</evidence>
<feature type="chain" id="PRO_5037286552" description="glucuronosyltransferase" evidence="5">
    <location>
        <begin position="20"/>
        <end position="189"/>
    </location>
</feature>
<evidence type="ECO:0000256" key="3">
    <source>
        <dbReference type="ARBA" id="ARBA00022676"/>
    </source>
</evidence>
<dbReference type="GO" id="GO:0015020">
    <property type="term" value="F:glucuronosyltransferase activity"/>
    <property type="evidence" value="ECO:0007669"/>
    <property type="project" value="UniProtKB-EC"/>
</dbReference>
<evidence type="ECO:0000313" key="7">
    <source>
        <dbReference type="WBParaSite" id="ACRNAN_scaffold4984.g12834.t1"/>
    </source>
</evidence>
<dbReference type="Proteomes" id="UP000887540">
    <property type="component" value="Unplaced"/>
</dbReference>
<dbReference type="PANTHER" id="PTHR48043:SF154">
    <property type="entry name" value="GLUCURONOSYLTRANSFERASE"/>
    <property type="match status" value="1"/>
</dbReference>
<feature type="signal peptide" evidence="5">
    <location>
        <begin position="1"/>
        <end position="19"/>
    </location>
</feature>
<proteinExistence type="inferred from homology"/>
<dbReference type="SUPFAM" id="SSF53756">
    <property type="entry name" value="UDP-Glycosyltransferase/glycogen phosphorylase"/>
    <property type="match status" value="1"/>
</dbReference>